<dbReference type="GO" id="GO:0016491">
    <property type="term" value="F:oxidoreductase activity"/>
    <property type="evidence" value="ECO:0007669"/>
    <property type="project" value="UniProtKB-KW"/>
</dbReference>
<keyword evidence="2" id="KW-0560">Oxidoreductase</keyword>
<gene>
    <name evidence="4" type="ORF">DFP88_1079</name>
</gene>
<evidence type="ECO:0008006" key="6">
    <source>
        <dbReference type="Google" id="ProtNLM"/>
    </source>
</evidence>
<evidence type="ECO:0000313" key="5">
    <source>
        <dbReference type="Proteomes" id="UP000248311"/>
    </source>
</evidence>
<keyword evidence="5" id="KW-1185">Reference proteome</keyword>
<comment type="similarity">
    <text evidence="1 3">Belongs to the short-chain dehydrogenases/reductases (SDR) family.</text>
</comment>
<dbReference type="RefSeq" id="WP_220032347.1">
    <property type="nucleotide sequence ID" value="NZ_QJTE01000007.1"/>
</dbReference>
<dbReference type="EMBL" id="QJTE01000007">
    <property type="protein sequence ID" value="PYE81220.1"/>
    <property type="molecule type" value="Genomic_DNA"/>
</dbReference>
<reference evidence="4 5" key="1">
    <citation type="submission" date="2018-06" db="EMBL/GenBank/DDBJ databases">
        <title>Genomic Encyclopedia of Type Strains, Phase III (KMG-III): the genomes of soil and plant-associated and newly described type strains.</title>
        <authorList>
            <person name="Whitman W."/>
        </authorList>
    </citation>
    <scope>NUCLEOTIDE SEQUENCE [LARGE SCALE GENOMIC DNA]</scope>
    <source>
        <strain evidence="4 5">CECT 9025</strain>
    </source>
</reference>
<evidence type="ECO:0000256" key="2">
    <source>
        <dbReference type="ARBA" id="ARBA00023002"/>
    </source>
</evidence>
<dbReference type="PROSITE" id="PS00061">
    <property type="entry name" value="ADH_SHORT"/>
    <property type="match status" value="1"/>
</dbReference>
<dbReference type="AlphaFoldDB" id="A0A318SMF3"/>
<dbReference type="PANTHER" id="PTHR44196:SF2">
    <property type="entry name" value="SHORT-CHAIN DEHYDROGENASE-RELATED"/>
    <property type="match status" value="1"/>
</dbReference>
<evidence type="ECO:0000256" key="3">
    <source>
        <dbReference type="RuleBase" id="RU000363"/>
    </source>
</evidence>
<dbReference type="GO" id="GO:0016020">
    <property type="term" value="C:membrane"/>
    <property type="evidence" value="ECO:0007669"/>
    <property type="project" value="TreeGrafter"/>
</dbReference>
<name>A0A318SMF3_9RHOB</name>
<dbReference type="PRINTS" id="PR00081">
    <property type="entry name" value="GDHRDH"/>
</dbReference>
<sequence length="265" mass="27292">MSGAEMQSQDAPAPSRGWTLITGASSGLGVEFARIAARGGHKLILTARSTDKLERLAAELGARVDVVVLTADLSQPGAAADLWRRASEGREIDILVNNAGFAVADDFGAQPQDETGSLNVNVVALTELAQCAVAAMRPRGSGRILNVASVAGYLPVPGMAVYAATKAYVLSLSEALSSELKDTGVTVTVLSPGTTDTGFFDRAGMTRSPGSRAAPGPVAQDGWDALVTGRDSVVSGLGNKLGAFLARLMPRGLAASVAKRAMKQR</sequence>
<evidence type="ECO:0000256" key="1">
    <source>
        <dbReference type="ARBA" id="ARBA00006484"/>
    </source>
</evidence>
<organism evidence="4 5">
    <name type="scientific">Pseudoroseicyclus aestuarii</name>
    <dbReference type="NCBI Taxonomy" id="1795041"/>
    <lineage>
        <taxon>Bacteria</taxon>
        <taxon>Pseudomonadati</taxon>
        <taxon>Pseudomonadota</taxon>
        <taxon>Alphaproteobacteria</taxon>
        <taxon>Rhodobacterales</taxon>
        <taxon>Paracoccaceae</taxon>
        <taxon>Pseudoroseicyclus</taxon>
    </lineage>
</organism>
<dbReference type="Pfam" id="PF00106">
    <property type="entry name" value="adh_short"/>
    <property type="match status" value="1"/>
</dbReference>
<protein>
    <recommendedName>
        <fullName evidence="6">Short-subunit dehydrogenase</fullName>
    </recommendedName>
</protein>
<proteinExistence type="inferred from homology"/>
<accession>A0A318SMF3</accession>
<dbReference type="PIRSF" id="PIRSF000126">
    <property type="entry name" value="11-beta-HSD1"/>
    <property type="match status" value="1"/>
</dbReference>
<evidence type="ECO:0000313" key="4">
    <source>
        <dbReference type="EMBL" id="PYE81220.1"/>
    </source>
</evidence>
<dbReference type="PRINTS" id="PR00080">
    <property type="entry name" value="SDRFAMILY"/>
</dbReference>
<dbReference type="Gene3D" id="3.40.50.720">
    <property type="entry name" value="NAD(P)-binding Rossmann-like Domain"/>
    <property type="match status" value="1"/>
</dbReference>
<dbReference type="InterPro" id="IPR036291">
    <property type="entry name" value="NAD(P)-bd_dom_sf"/>
</dbReference>
<comment type="caution">
    <text evidence="4">The sequence shown here is derived from an EMBL/GenBank/DDBJ whole genome shotgun (WGS) entry which is preliminary data.</text>
</comment>
<dbReference type="SUPFAM" id="SSF51735">
    <property type="entry name" value="NAD(P)-binding Rossmann-fold domains"/>
    <property type="match status" value="1"/>
</dbReference>
<dbReference type="Proteomes" id="UP000248311">
    <property type="component" value="Unassembled WGS sequence"/>
</dbReference>
<dbReference type="PANTHER" id="PTHR44196">
    <property type="entry name" value="DEHYDROGENASE/REDUCTASE SDR FAMILY MEMBER 7B"/>
    <property type="match status" value="1"/>
</dbReference>
<dbReference type="InterPro" id="IPR002347">
    <property type="entry name" value="SDR_fam"/>
</dbReference>
<dbReference type="InterPro" id="IPR020904">
    <property type="entry name" value="Sc_DH/Rdtase_CS"/>
</dbReference>